<proteinExistence type="predicted"/>
<dbReference type="PATRIC" id="fig|582475.4.peg.725"/>
<dbReference type="GO" id="GO:0003677">
    <property type="term" value="F:DNA binding"/>
    <property type="evidence" value="ECO:0007669"/>
    <property type="project" value="UniProtKB-KW"/>
</dbReference>
<dbReference type="InterPro" id="IPR036388">
    <property type="entry name" value="WH-like_DNA-bd_sf"/>
</dbReference>
<accession>A0A0K9FCF6</accession>
<sequence length="168" mass="19622">MYENTEKDALVFQIIKLTEQISKRFADGDDEEKQWMAQKIKNPILRQLLPNITIMMLHVLEAVGKFGPVNGITISKEMEIPKGTVSKITRKLESLNLIRKEQLPDNKKEILFSITPLGYELFEVHKDLHEHIEKNVIHFLNKYHSNELDFLTRVLEDVLNQSLVQLEE</sequence>
<keyword evidence="1" id="KW-0805">Transcription regulation</keyword>
<feature type="domain" description="HTH marR-type" evidence="4">
    <location>
        <begin position="7"/>
        <end position="160"/>
    </location>
</feature>
<evidence type="ECO:0000259" key="4">
    <source>
        <dbReference type="PROSITE" id="PS50995"/>
    </source>
</evidence>
<keyword evidence="2" id="KW-0238">DNA-binding</keyword>
<dbReference type="EMBL" id="LFXJ01000005">
    <property type="protein sequence ID" value="KMY31801.1"/>
    <property type="molecule type" value="Genomic_DNA"/>
</dbReference>
<dbReference type="SMART" id="SM00347">
    <property type="entry name" value="HTH_MARR"/>
    <property type="match status" value="1"/>
</dbReference>
<evidence type="ECO:0000256" key="3">
    <source>
        <dbReference type="ARBA" id="ARBA00023163"/>
    </source>
</evidence>
<dbReference type="SUPFAM" id="SSF46785">
    <property type="entry name" value="Winged helix' DNA-binding domain"/>
    <property type="match status" value="1"/>
</dbReference>
<gene>
    <name evidence="5" type="ORF">ACZ11_06305</name>
</gene>
<evidence type="ECO:0000256" key="1">
    <source>
        <dbReference type="ARBA" id="ARBA00023015"/>
    </source>
</evidence>
<dbReference type="PANTHER" id="PTHR35790:SF4">
    <property type="entry name" value="HTH-TYPE TRANSCRIPTIONAL REGULATOR PCHR"/>
    <property type="match status" value="1"/>
</dbReference>
<dbReference type="PROSITE" id="PS50995">
    <property type="entry name" value="HTH_MARR_2"/>
    <property type="match status" value="1"/>
</dbReference>
<dbReference type="InterPro" id="IPR000835">
    <property type="entry name" value="HTH_MarR-typ"/>
</dbReference>
<name>A0A0K9FCF6_9BACI</name>
<dbReference type="InterPro" id="IPR036390">
    <property type="entry name" value="WH_DNA-bd_sf"/>
</dbReference>
<dbReference type="InterPro" id="IPR052067">
    <property type="entry name" value="Metal_resp_HTH_trans_reg"/>
</dbReference>
<protein>
    <recommendedName>
        <fullName evidence="4">HTH marR-type domain-containing protein</fullName>
    </recommendedName>
</protein>
<dbReference type="GeneID" id="96597893"/>
<evidence type="ECO:0000313" key="5">
    <source>
        <dbReference type="EMBL" id="KMY31801.1"/>
    </source>
</evidence>
<dbReference type="GO" id="GO:0003700">
    <property type="term" value="F:DNA-binding transcription factor activity"/>
    <property type="evidence" value="ECO:0007669"/>
    <property type="project" value="InterPro"/>
</dbReference>
<comment type="caution">
    <text evidence="5">The sequence shown here is derived from an EMBL/GenBank/DDBJ whole genome shotgun (WGS) entry which is preliminary data.</text>
</comment>
<dbReference type="RefSeq" id="WP_049664570.1">
    <property type="nucleotide sequence ID" value="NZ_JBNNMB010000009.1"/>
</dbReference>
<evidence type="ECO:0000256" key="2">
    <source>
        <dbReference type="ARBA" id="ARBA00023125"/>
    </source>
</evidence>
<reference evidence="6" key="1">
    <citation type="submission" date="2015-07" db="EMBL/GenBank/DDBJ databases">
        <authorList>
            <consortium name="Consortium for Microbial Forensics and Genomics (microFORGE)"/>
            <person name="Knight B.M."/>
            <person name="Roberts D.P."/>
            <person name="Lin D."/>
            <person name="Hari K."/>
            <person name="Fletcher J."/>
            <person name="Melcher U."/>
            <person name="Blagden T."/>
            <person name="Winegar R.A."/>
        </authorList>
    </citation>
    <scope>NUCLEOTIDE SEQUENCE [LARGE SCALE GENOMIC DNA]</scope>
    <source>
        <strain evidence="6">DSM 23493</strain>
    </source>
</reference>
<dbReference type="Gene3D" id="1.10.10.10">
    <property type="entry name" value="Winged helix-like DNA-binding domain superfamily/Winged helix DNA-binding domain"/>
    <property type="match status" value="1"/>
</dbReference>
<dbReference type="OrthoDB" id="5358347at2"/>
<organism evidence="5 6">
    <name type="scientific">Lysinibacillus xylanilyticus</name>
    <dbReference type="NCBI Taxonomy" id="582475"/>
    <lineage>
        <taxon>Bacteria</taxon>
        <taxon>Bacillati</taxon>
        <taxon>Bacillota</taxon>
        <taxon>Bacilli</taxon>
        <taxon>Bacillales</taxon>
        <taxon>Bacillaceae</taxon>
        <taxon>Lysinibacillus</taxon>
    </lineage>
</organism>
<dbReference type="PANTHER" id="PTHR35790">
    <property type="entry name" value="HTH-TYPE TRANSCRIPTIONAL REGULATOR PCHR"/>
    <property type="match status" value="1"/>
</dbReference>
<dbReference type="Pfam" id="PF01047">
    <property type="entry name" value="MarR"/>
    <property type="match status" value="1"/>
</dbReference>
<dbReference type="AlphaFoldDB" id="A0A0K9FCF6"/>
<evidence type="ECO:0000313" key="6">
    <source>
        <dbReference type="Proteomes" id="UP000037326"/>
    </source>
</evidence>
<dbReference type="Proteomes" id="UP000037326">
    <property type="component" value="Unassembled WGS sequence"/>
</dbReference>
<keyword evidence="3" id="KW-0804">Transcription</keyword>